<dbReference type="AlphaFoldDB" id="A0A7K1GNJ2"/>
<dbReference type="RefSeq" id="WP_155036430.1">
    <property type="nucleotide sequence ID" value="NZ_JAYMMG010000046.1"/>
</dbReference>
<dbReference type="InterPro" id="IPR029062">
    <property type="entry name" value="Class_I_gatase-like"/>
</dbReference>
<evidence type="ECO:0000256" key="1">
    <source>
        <dbReference type="ARBA" id="ARBA00022962"/>
    </source>
</evidence>
<dbReference type="InterPro" id="IPR017926">
    <property type="entry name" value="GATASE"/>
</dbReference>
<keyword evidence="3" id="KW-0456">Lyase</keyword>
<evidence type="ECO:0000259" key="2">
    <source>
        <dbReference type="Pfam" id="PF00117"/>
    </source>
</evidence>
<dbReference type="GO" id="GO:0000162">
    <property type="term" value="P:L-tryptophan biosynthetic process"/>
    <property type="evidence" value="ECO:0007669"/>
    <property type="project" value="TreeGrafter"/>
</dbReference>
<dbReference type="PANTHER" id="PTHR43418">
    <property type="entry name" value="MULTIFUNCTIONAL TRYPTOPHAN BIOSYNTHESIS PROTEIN-RELATED"/>
    <property type="match status" value="1"/>
</dbReference>
<keyword evidence="4" id="KW-1185">Reference proteome</keyword>
<dbReference type="EC" id="4.1.3.27" evidence="3"/>
<dbReference type="FunFam" id="3.40.50.880:FF:000003">
    <property type="entry name" value="Anthranilate synthase component II"/>
    <property type="match status" value="1"/>
</dbReference>
<dbReference type="GO" id="GO:0005829">
    <property type="term" value="C:cytosol"/>
    <property type="evidence" value="ECO:0007669"/>
    <property type="project" value="TreeGrafter"/>
</dbReference>
<proteinExistence type="predicted"/>
<dbReference type="Gene3D" id="3.40.50.880">
    <property type="match status" value="1"/>
</dbReference>
<dbReference type="Pfam" id="PF00117">
    <property type="entry name" value="GATase"/>
    <property type="match status" value="1"/>
</dbReference>
<evidence type="ECO:0000313" key="3">
    <source>
        <dbReference type="EMBL" id="MTH30445.1"/>
    </source>
</evidence>
<comment type="caution">
    <text evidence="3">The sequence shown here is derived from an EMBL/GenBank/DDBJ whole genome shotgun (WGS) entry which is preliminary data.</text>
</comment>
<dbReference type="PRINTS" id="PR00097">
    <property type="entry name" value="ANTSNTHASEII"/>
</dbReference>
<dbReference type="SUPFAM" id="SSF52317">
    <property type="entry name" value="Class I glutamine amidotransferase-like"/>
    <property type="match status" value="1"/>
</dbReference>
<organism evidence="3 4">
    <name type="scientific">Myroides pelagicus</name>
    <dbReference type="NCBI Taxonomy" id="270914"/>
    <lineage>
        <taxon>Bacteria</taxon>
        <taxon>Pseudomonadati</taxon>
        <taxon>Bacteroidota</taxon>
        <taxon>Flavobacteriia</taxon>
        <taxon>Flavobacteriales</taxon>
        <taxon>Flavobacteriaceae</taxon>
        <taxon>Myroides</taxon>
    </lineage>
</organism>
<dbReference type="PANTHER" id="PTHR43418:SF4">
    <property type="entry name" value="MULTIFUNCTIONAL TRYPTOPHAN BIOSYNTHESIS PROTEIN"/>
    <property type="match status" value="1"/>
</dbReference>
<protein>
    <submittedName>
        <fullName evidence="3">Anthranilate synthase component II</fullName>
        <ecNumber evidence="3">4.1.3.27</ecNumber>
    </submittedName>
</protein>
<sequence length="193" mass="22157">MSVQKQIVIIDNHDSFTYNLYQLFDENPNCQITVVRNDEVSVEDIDQYDQIVFSPGPDIPNKSPIMYRVLDMYKGIKPILGVCLGHQAIGDYFGARLINLEQVYHGQQRALHICDESERLFDGVKQNSLVGLYHSWALEKESFPEDLVITAFSEDGVIMGIRHRIYNISGIQFHPESYMTGVGIKMIDNWIEQ</sequence>
<feature type="domain" description="Glutamine amidotransferase" evidence="2">
    <location>
        <begin position="8"/>
        <end position="190"/>
    </location>
</feature>
<dbReference type="PRINTS" id="PR00096">
    <property type="entry name" value="GATASE"/>
</dbReference>
<reference evidence="3 4" key="1">
    <citation type="journal article" date="2006" name="Int. J. Syst. Evol. Microbiol.">
        <title>Myroides pelagicus sp. nov., isolated from seawater in Thailand.</title>
        <authorList>
            <person name="Yoon J."/>
            <person name="Maneerat S."/>
            <person name="Kawai F."/>
            <person name="Yokota A."/>
        </authorList>
    </citation>
    <scope>NUCLEOTIDE SEQUENCE [LARGE SCALE GENOMIC DNA]</scope>
    <source>
        <strain evidence="3 4">SM1T</strain>
    </source>
</reference>
<name>A0A7K1GNJ2_9FLAO</name>
<dbReference type="EMBL" id="WMJY01000026">
    <property type="protein sequence ID" value="MTH30445.1"/>
    <property type="molecule type" value="Genomic_DNA"/>
</dbReference>
<dbReference type="PRINTS" id="PR00099">
    <property type="entry name" value="CPSGATASE"/>
</dbReference>
<dbReference type="PROSITE" id="PS51273">
    <property type="entry name" value="GATASE_TYPE_1"/>
    <property type="match status" value="1"/>
</dbReference>
<accession>A0A7K1GNJ2</accession>
<dbReference type="OrthoDB" id="9786812at2"/>
<dbReference type="InterPro" id="IPR050472">
    <property type="entry name" value="Anth_synth/Amidotransfase"/>
</dbReference>
<dbReference type="CDD" id="cd01743">
    <property type="entry name" value="GATase1_Anthranilate_Synthase"/>
    <property type="match status" value="1"/>
</dbReference>
<dbReference type="Proteomes" id="UP000488936">
    <property type="component" value="Unassembled WGS sequence"/>
</dbReference>
<gene>
    <name evidence="3" type="ORF">GJV77_11110</name>
</gene>
<dbReference type="NCBIfam" id="TIGR00566">
    <property type="entry name" value="trpG_papA"/>
    <property type="match status" value="1"/>
</dbReference>
<dbReference type="GO" id="GO:0004049">
    <property type="term" value="F:anthranilate synthase activity"/>
    <property type="evidence" value="ECO:0007669"/>
    <property type="project" value="UniProtKB-EC"/>
</dbReference>
<keyword evidence="1" id="KW-0315">Glutamine amidotransferase</keyword>
<evidence type="ECO:0000313" key="4">
    <source>
        <dbReference type="Proteomes" id="UP000488936"/>
    </source>
</evidence>
<dbReference type="InterPro" id="IPR006221">
    <property type="entry name" value="TrpG/PapA_dom"/>
</dbReference>